<dbReference type="GO" id="GO:0004649">
    <property type="term" value="F:poly(ADP-ribose) glycohydrolase activity"/>
    <property type="evidence" value="ECO:0007669"/>
    <property type="project" value="UniProtKB-EC"/>
</dbReference>
<name>A0A843WU97_COLES</name>
<keyword evidence="7" id="KW-1185">Reference proteome</keyword>
<comment type="similarity">
    <text evidence="1">Belongs to the poly(ADP-ribose) glycohydrolase family.</text>
</comment>
<dbReference type="GO" id="GO:0005634">
    <property type="term" value="C:nucleus"/>
    <property type="evidence" value="ECO:0007669"/>
    <property type="project" value="TreeGrafter"/>
</dbReference>
<protein>
    <recommendedName>
        <fullName evidence="2">poly(ADP-ribose) glycohydrolase</fullName>
        <ecNumber evidence="2">3.2.1.143</ecNumber>
    </recommendedName>
</protein>
<dbReference type="AlphaFoldDB" id="A0A843WU97"/>
<dbReference type="Pfam" id="PF05028">
    <property type="entry name" value="PARG_cat_C"/>
    <property type="match status" value="1"/>
</dbReference>
<dbReference type="Proteomes" id="UP000652761">
    <property type="component" value="Unassembled WGS sequence"/>
</dbReference>
<dbReference type="OrthoDB" id="1937899at2759"/>
<gene>
    <name evidence="6" type="ORF">Taro_038971</name>
</gene>
<dbReference type="InterPro" id="IPR048362">
    <property type="entry name" value="PARG_helical"/>
</dbReference>
<accession>A0A843WU97</accession>
<feature type="domain" description="PARG catalytic Macro" evidence="4">
    <location>
        <begin position="236"/>
        <end position="283"/>
    </location>
</feature>
<evidence type="ECO:0000313" key="7">
    <source>
        <dbReference type="Proteomes" id="UP000652761"/>
    </source>
</evidence>
<keyword evidence="3" id="KW-0378">Hydrolase</keyword>
<evidence type="ECO:0000313" key="6">
    <source>
        <dbReference type="EMBL" id="MQM06150.1"/>
    </source>
</evidence>
<dbReference type="Pfam" id="PF20811">
    <property type="entry name" value="PARG_cat_N"/>
    <property type="match status" value="1"/>
</dbReference>
<evidence type="ECO:0000256" key="2">
    <source>
        <dbReference type="ARBA" id="ARBA00012255"/>
    </source>
</evidence>
<dbReference type="PANTHER" id="PTHR12837">
    <property type="entry name" value="POLY ADP-RIBOSE GLYCOHYDROLASE"/>
    <property type="match status" value="1"/>
</dbReference>
<dbReference type="GO" id="GO:0005737">
    <property type="term" value="C:cytoplasm"/>
    <property type="evidence" value="ECO:0007669"/>
    <property type="project" value="TreeGrafter"/>
</dbReference>
<dbReference type="EC" id="3.2.1.143" evidence="2"/>
<organism evidence="6 7">
    <name type="scientific">Colocasia esculenta</name>
    <name type="common">Wild taro</name>
    <name type="synonym">Arum esculentum</name>
    <dbReference type="NCBI Taxonomy" id="4460"/>
    <lineage>
        <taxon>Eukaryota</taxon>
        <taxon>Viridiplantae</taxon>
        <taxon>Streptophyta</taxon>
        <taxon>Embryophyta</taxon>
        <taxon>Tracheophyta</taxon>
        <taxon>Spermatophyta</taxon>
        <taxon>Magnoliopsida</taxon>
        <taxon>Liliopsida</taxon>
        <taxon>Araceae</taxon>
        <taxon>Aroideae</taxon>
        <taxon>Colocasieae</taxon>
        <taxon>Colocasia</taxon>
    </lineage>
</organism>
<reference evidence="6" key="1">
    <citation type="submission" date="2017-07" db="EMBL/GenBank/DDBJ databases">
        <title>Taro Niue Genome Assembly and Annotation.</title>
        <authorList>
            <person name="Atibalentja N."/>
            <person name="Keating K."/>
            <person name="Fields C.J."/>
        </authorList>
    </citation>
    <scope>NUCLEOTIDE SEQUENCE</scope>
    <source>
        <strain evidence="6">Niue_2</strain>
        <tissue evidence="6">Leaf</tissue>
    </source>
</reference>
<evidence type="ECO:0000259" key="5">
    <source>
        <dbReference type="Pfam" id="PF20811"/>
    </source>
</evidence>
<evidence type="ECO:0000256" key="1">
    <source>
        <dbReference type="ARBA" id="ARBA00009545"/>
    </source>
</evidence>
<dbReference type="InterPro" id="IPR007724">
    <property type="entry name" value="Poly_GlycHdrlase"/>
</dbReference>
<dbReference type="GO" id="GO:0009225">
    <property type="term" value="P:nucleotide-sugar metabolic process"/>
    <property type="evidence" value="ECO:0007669"/>
    <property type="project" value="TreeGrafter"/>
</dbReference>
<dbReference type="GO" id="GO:0006282">
    <property type="term" value="P:regulation of DNA repair"/>
    <property type="evidence" value="ECO:0007669"/>
    <property type="project" value="InterPro"/>
</dbReference>
<dbReference type="PANTHER" id="PTHR12837:SF0">
    <property type="entry name" value="POLY(ADP-RIBOSE) GLYCOHYDROLASE"/>
    <property type="match status" value="1"/>
</dbReference>
<proteinExistence type="inferred from homology"/>
<dbReference type="EMBL" id="NMUH01003553">
    <property type="protein sequence ID" value="MQM06150.1"/>
    <property type="molecule type" value="Genomic_DNA"/>
</dbReference>
<dbReference type="GO" id="GO:0005975">
    <property type="term" value="P:carbohydrate metabolic process"/>
    <property type="evidence" value="ECO:0007669"/>
    <property type="project" value="InterPro"/>
</dbReference>
<evidence type="ECO:0000256" key="3">
    <source>
        <dbReference type="ARBA" id="ARBA00022801"/>
    </source>
</evidence>
<comment type="caution">
    <text evidence="6">The sequence shown here is derived from an EMBL/GenBank/DDBJ whole genome shotgun (WGS) entry which is preliminary data.</text>
</comment>
<dbReference type="InterPro" id="IPR046372">
    <property type="entry name" value="PARG_cat_C"/>
</dbReference>
<evidence type="ECO:0000259" key="4">
    <source>
        <dbReference type="Pfam" id="PF05028"/>
    </source>
</evidence>
<sequence length="291" mass="32304">MESRGDLASILPYMPVILRSSSLFWPPNAHEALKGLSLGPDVSGVVSGEVLFDAIVDLRASLGLSRERLAFRAAQGYATFFDELMTREDSRMWFGEVVPGLARLLLRLPSLLEVHYRDSDRAFGAGKAGLRILDRQQAGIVYLSQELIAALLACSFFCLFPVAERSANHLPTINFDHLFSGLHPKGQLSQEAKLKCLIHYFERVCSNIPANFVSYERKVLSVEYSSQCTSYPDVVFWQKSVAPLCSFKVSPSGLIEDQQYDALEADFANEYLGGGALYNGCVQVIVLNFFN</sequence>
<dbReference type="GO" id="GO:1990966">
    <property type="term" value="P:ATP generation from poly-ADP-D-ribose"/>
    <property type="evidence" value="ECO:0007669"/>
    <property type="project" value="TreeGrafter"/>
</dbReference>
<feature type="domain" description="PARG helical" evidence="5">
    <location>
        <begin position="85"/>
        <end position="217"/>
    </location>
</feature>